<keyword evidence="7" id="KW-1185">Reference proteome</keyword>
<keyword evidence="4" id="KW-0804">Transcription</keyword>
<dbReference type="Pfam" id="PF00126">
    <property type="entry name" value="HTH_1"/>
    <property type="match status" value="1"/>
</dbReference>
<accession>A0A344PJ96</accession>
<dbReference type="OrthoDB" id="3252676at2"/>
<evidence type="ECO:0000313" key="7">
    <source>
        <dbReference type="Proteomes" id="UP000252023"/>
    </source>
</evidence>
<dbReference type="GO" id="GO:0000976">
    <property type="term" value="F:transcription cis-regulatory region binding"/>
    <property type="evidence" value="ECO:0007669"/>
    <property type="project" value="TreeGrafter"/>
</dbReference>
<name>A0A344PJ96_9RHOB</name>
<evidence type="ECO:0000256" key="1">
    <source>
        <dbReference type="ARBA" id="ARBA00009437"/>
    </source>
</evidence>
<evidence type="ECO:0000313" key="6">
    <source>
        <dbReference type="EMBL" id="AXC49451.1"/>
    </source>
</evidence>
<evidence type="ECO:0000259" key="5">
    <source>
        <dbReference type="PROSITE" id="PS50931"/>
    </source>
</evidence>
<keyword evidence="3" id="KW-0238">DNA-binding</keyword>
<dbReference type="Pfam" id="PF03466">
    <property type="entry name" value="LysR_substrate"/>
    <property type="match status" value="1"/>
</dbReference>
<protein>
    <submittedName>
        <fullName evidence="6">LysR family transcriptional regulator</fullName>
    </submittedName>
</protein>
<dbReference type="Gene3D" id="1.10.10.10">
    <property type="entry name" value="Winged helix-like DNA-binding domain superfamily/Winged helix DNA-binding domain"/>
    <property type="match status" value="1"/>
</dbReference>
<dbReference type="CDD" id="cd05466">
    <property type="entry name" value="PBP2_LTTR_substrate"/>
    <property type="match status" value="1"/>
</dbReference>
<dbReference type="SUPFAM" id="SSF46785">
    <property type="entry name" value="Winged helix' DNA-binding domain"/>
    <property type="match status" value="1"/>
</dbReference>
<evidence type="ECO:0000256" key="4">
    <source>
        <dbReference type="ARBA" id="ARBA00023163"/>
    </source>
</evidence>
<dbReference type="Proteomes" id="UP000252023">
    <property type="component" value="Chromosome"/>
</dbReference>
<dbReference type="InterPro" id="IPR036388">
    <property type="entry name" value="WH-like_DNA-bd_sf"/>
</dbReference>
<comment type="similarity">
    <text evidence="1">Belongs to the LysR transcriptional regulatory family.</text>
</comment>
<dbReference type="InterPro" id="IPR036390">
    <property type="entry name" value="WH_DNA-bd_sf"/>
</dbReference>
<dbReference type="EMBL" id="CP030918">
    <property type="protein sequence ID" value="AXC49451.1"/>
    <property type="molecule type" value="Genomic_DNA"/>
</dbReference>
<reference evidence="7" key="1">
    <citation type="submission" date="2018-07" db="EMBL/GenBank/DDBJ databases">
        <title>Genome sequencing of Paracoccus sp. SC2-6.</title>
        <authorList>
            <person name="Heo J."/>
            <person name="Kim S.-J."/>
            <person name="Kwon S.-W."/>
        </authorList>
    </citation>
    <scope>NUCLEOTIDE SEQUENCE [LARGE SCALE GENOMIC DNA]</scope>
    <source>
        <strain evidence="7">SC2-6</strain>
    </source>
</reference>
<evidence type="ECO:0000256" key="2">
    <source>
        <dbReference type="ARBA" id="ARBA00023015"/>
    </source>
</evidence>
<dbReference type="PANTHER" id="PTHR30126:SF94">
    <property type="entry name" value="LYSR FAMILY TRANSCRIPTIONAL REGULATOR"/>
    <property type="match status" value="1"/>
</dbReference>
<dbReference type="PANTHER" id="PTHR30126">
    <property type="entry name" value="HTH-TYPE TRANSCRIPTIONAL REGULATOR"/>
    <property type="match status" value="1"/>
</dbReference>
<dbReference type="Gene3D" id="3.40.190.290">
    <property type="match status" value="1"/>
</dbReference>
<dbReference type="PRINTS" id="PR00039">
    <property type="entry name" value="HTHLYSR"/>
</dbReference>
<dbReference type="PROSITE" id="PS50931">
    <property type="entry name" value="HTH_LYSR"/>
    <property type="match status" value="1"/>
</dbReference>
<dbReference type="SUPFAM" id="SSF53850">
    <property type="entry name" value="Periplasmic binding protein-like II"/>
    <property type="match status" value="1"/>
</dbReference>
<dbReference type="InterPro" id="IPR005119">
    <property type="entry name" value="LysR_subst-bd"/>
</dbReference>
<keyword evidence="2" id="KW-0805">Transcription regulation</keyword>
<dbReference type="GO" id="GO:0003700">
    <property type="term" value="F:DNA-binding transcription factor activity"/>
    <property type="evidence" value="ECO:0007669"/>
    <property type="project" value="InterPro"/>
</dbReference>
<dbReference type="AlphaFoldDB" id="A0A344PJ96"/>
<dbReference type="InterPro" id="IPR000847">
    <property type="entry name" value="LysR_HTH_N"/>
</dbReference>
<sequence length="320" mass="34584">MARFSPSAIRIDEVRVGFVTRAVVRTDGRNRMNAQFLRSLDAVARHGSLSAAAQSLGISQPAVTQHIKALERDSGRPLLLRQASGAVLTAEGEALLPRVRQALLVLDDLEMRLFGRASPEGGCLSIGQCAPHLVMPVLGRFMAACPTVRLEVLFDNSARLLEMVEQSRIDIAMLTLTEPLPHLACTRLVALRLMFVLPAGHPWSNRAEIDLSEATDETIIMREVGSSTRQLFEGTAQRLGVVFPQQFVMGSREAMKEAVAAGLGIGVVFDAELGADERLVGVPIRDSSPASEYLVCRQEVSELGVVAAFIAAARAQYESA</sequence>
<feature type="domain" description="HTH lysR-type" evidence="5">
    <location>
        <begin position="32"/>
        <end position="89"/>
    </location>
</feature>
<organism evidence="6 7">
    <name type="scientific">Paracoccus suum</name>
    <dbReference type="NCBI Taxonomy" id="2259340"/>
    <lineage>
        <taxon>Bacteria</taxon>
        <taxon>Pseudomonadati</taxon>
        <taxon>Pseudomonadota</taxon>
        <taxon>Alphaproteobacteria</taxon>
        <taxon>Rhodobacterales</taxon>
        <taxon>Paracoccaceae</taxon>
        <taxon>Paracoccus</taxon>
    </lineage>
</organism>
<dbReference type="KEGG" id="pars:DRW48_06910"/>
<evidence type="ECO:0000256" key="3">
    <source>
        <dbReference type="ARBA" id="ARBA00023125"/>
    </source>
</evidence>
<proteinExistence type="inferred from homology"/>
<gene>
    <name evidence="6" type="ORF">DRW48_06910</name>
</gene>